<evidence type="ECO:0000256" key="4">
    <source>
        <dbReference type="ARBA" id="ARBA00022989"/>
    </source>
</evidence>
<keyword evidence="3 6" id="KW-0812">Transmembrane</keyword>
<dbReference type="Pfam" id="PF13620">
    <property type="entry name" value="CarboxypepD_reg"/>
    <property type="match status" value="1"/>
</dbReference>
<feature type="transmembrane region" description="Helical" evidence="6">
    <location>
        <begin position="281"/>
        <end position="299"/>
    </location>
</feature>
<keyword evidence="2" id="KW-0813">Transport</keyword>
<feature type="transmembrane region" description="Helical" evidence="6">
    <location>
        <begin position="179"/>
        <end position="200"/>
    </location>
</feature>
<keyword evidence="9" id="KW-1185">Reference proteome</keyword>
<dbReference type="PANTHER" id="PTHR42718">
    <property type="entry name" value="MAJOR FACILITATOR SUPERFAMILY MULTIDRUG TRANSPORTER MFSC"/>
    <property type="match status" value="1"/>
</dbReference>
<accession>A0ABY4YN21</accession>
<dbReference type="RefSeq" id="WP_252591006.1">
    <property type="nucleotide sequence ID" value="NZ_CP099489.1"/>
</dbReference>
<dbReference type="Proteomes" id="UP001056455">
    <property type="component" value="Chromosome"/>
</dbReference>
<dbReference type="PANTHER" id="PTHR42718:SF9">
    <property type="entry name" value="MAJOR FACILITATOR SUPERFAMILY MULTIDRUG TRANSPORTER MFSC"/>
    <property type="match status" value="1"/>
</dbReference>
<dbReference type="PROSITE" id="PS50850">
    <property type="entry name" value="MFS"/>
    <property type="match status" value="1"/>
</dbReference>
<gene>
    <name evidence="8" type="ORF">NF556_11115</name>
</gene>
<dbReference type="Gene3D" id="1.20.1250.20">
    <property type="entry name" value="MFS general substrate transporter like domains"/>
    <property type="match status" value="2"/>
</dbReference>
<evidence type="ECO:0000259" key="7">
    <source>
        <dbReference type="PROSITE" id="PS50850"/>
    </source>
</evidence>
<feature type="transmembrane region" description="Helical" evidence="6">
    <location>
        <begin position="212"/>
        <end position="231"/>
    </location>
</feature>
<feature type="transmembrane region" description="Helical" evidence="6">
    <location>
        <begin position="351"/>
        <end position="371"/>
    </location>
</feature>
<feature type="transmembrane region" description="Helical" evidence="6">
    <location>
        <begin position="151"/>
        <end position="173"/>
    </location>
</feature>
<dbReference type="Gene3D" id="2.60.40.1120">
    <property type="entry name" value="Carboxypeptidase-like, regulatory domain"/>
    <property type="match status" value="1"/>
</dbReference>
<feature type="transmembrane region" description="Helical" evidence="6">
    <location>
        <begin position="420"/>
        <end position="439"/>
    </location>
</feature>
<feature type="transmembrane region" description="Helical" evidence="6">
    <location>
        <begin position="377"/>
        <end position="399"/>
    </location>
</feature>
<dbReference type="InterPro" id="IPR020846">
    <property type="entry name" value="MFS_dom"/>
</dbReference>
<organism evidence="8 9">
    <name type="scientific">Ornithinimicrobium faecis</name>
    <dbReference type="NCBI Taxonomy" id="2934158"/>
    <lineage>
        <taxon>Bacteria</taxon>
        <taxon>Bacillati</taxon>
        <taxon>Actinomycetota</taxon>
        <taxon>Actinomycetes</taxon>
        <taxon>Micrococcales</taxon>
        <taxon>Ornithinimicrobiaceae</taxon>
        <taxon>Ornithinimicrobium</taxon>
    </lineage>
</organism>
<feature type="domain" description="Major facilitator superfamily (MFS) profile" evidence="7">
    <location>
        <begin position="28"/>
        <end position="477"/>
    </location>
</feature>
<comment type="subcellular location">
    <subcellularLocation>
        <location evidence="1">Cell membrane</location>
        <topology evidence="1">Multi-pass membrane protein</topology>
    </subcellularLocation>
</comment>
<feature type="transmembrane region" description="Helical" evidence="6">
    <location>
        <begin position="118"/>
        <end position="139"/>
    </location>
</feature>
<evidence type="ECO:0000313" key="8">
    <source>
        <dbReference type="EMBL" id="USQ78208.1"/>
    </source>
</evidence>
<evidence type="ECO:0000256" key="3">
    <source>
        <dbReference type="ARBA" id="ARBA00022692"/>
    </source>
</evidence>
<keyword evidence="4 6" id="KW-1133">Transmembrane helix</keyword>
<feature type="transmembrane region" description="Helical" evidence="6">
    <location>
        <begin position="65"/>
        <end position="86"/>
    </location>
</feature>
<evidence type="ECO:0000256" key="2">
    <source>
        <dbReference type="ARBA" id="ARBA00022448"/>
    </source>
</evidence>
<evidence type="ECO:0000313" key="9">
    <source>
        <dbReference type="Proteomes" id="UP001056455"/>
    </source>
</evidence>
<dbReference type="InterPro" id="IPR011701">
    <property type="entry name" value="MFS"/>
</dbReference>
<feature type="transmembrane region" description="Helical" evidence="6">
    <location>
        <begin position="243"/>
        <end position="261"/>
    </location>
</feature>
<evidence type="ECO:0000256" key="6">
    <source>
        <dbReference type="SAM" id="Phobius"/>
    </source>
</evidence>
<dbReference type="CDD" id="cd17504">
    <property type="entry name" value="MFS_MMR_MDR_like"/>
    <property type="match status" value="1"/>
</dbReference>
<feature type="transmembrane region" description="Helical" evidence="6">
    <location>
        <begin position="319"/>
        <end position="344"/>
    </location>
</feature>
<feature type="transmembrane region" description="Helical" evidence="6">
    <location>
        <begin position="93"/>
        <end position="112"/>
    </location>
</feature>
<reference evidence="8" key="1">
    <citation type="submission" date="2022-06" db="EMBL/GenBank/DDBJ databases">
        <title>Ornithinimicrobium HY1793.</title>
        <authorList>
            <person name="Huang Y."/>
        </authorList>
    </citation>
    <scope>NUCLEOTIDE SEQUENCE</scope>
    <source>
        <strain evidence="8">HY1793</strain>
    </source>
</reference>
<dbReference type="InterPro" id="IPR036259">
    <property type="entry name" value="MFS_trans_sf"/>
</dbReference>
<evidence type="ECO:0000256" key="5">
    <source>
        <dbReference type="ARBA" id="ARBA00023136"/>
    </source>
</evidence>
<dbReference type="EMBL" id="CP099489">
    <property type="protein sequence ID" value="USQ78208.1"/>
    <property type="molecule type" value="Genomic_DNA"/>
</dbReference>
<keyword evidence="5 6" id="KW-0472">Membrane</keyword>
<evidence type="ECO:0000256" key="1">
    <source>
        <dbReference type="ARBA" id="ARBA00004651"/>
    </source>
</evidence>
<dbReference type="SUPFAM" id="SSF49464">
    <property type="entry name" value="Carboxypeptidase regulatory domain-like"/>
    <property type="match status" value="1"/>
</dbReference>
<protein>
    <submittedName>
        <fullName evidence="8">MFS transporter</fullName>
    </submittedName>
</protein>
<sequence length="684" mass="72306">MPRSTPTTPTTRPDATPEVAKGVATGLIITVLGLCGTLVSLQQTLVLPLLPDFPEILDTTTDNASWLITITLLTGAVGTPIVSRLADMFGKRLMLLVCLGSVIVGSALGAVSETLVPVIIARGLTGIGTALVPVGISIMRDHLPSEKVGSGVALMSATLGIGGAVGMPVAGVIYQNFDWQMLFLVSGGFAVLMFVLVLVVVPESTVRTRGRFDYVGALLLSAALTSFLLAVSKAGSWGWFDRLTISLVILAALILAAWVPWELRQGQPLVDIRTSMRRTVLLTNAASILIGLAMFANFLTSAQQVQMPPETGYGFGLSVIETGLVLLPQGILMVAMSPVAAWLIRIYGPRAMLMAGAITIAVGFVLRAFLHSSVLEVMIAAGISSLGTALAFAAMPTLIMRSVPITETASANGLNTLLRALGTSSASALVAALFAAMAMDDMPTVPRFEAYQLIFWIGAAAALLGALIAAFIVRPQRVAAEAEVPGQVHAAERHELKQPEAENEVVVGGVITDESDRPIRQAVVTVLQPDGRHVDWGRTDNMGRYTLALPQSGRYLVVVSADGWGPMSGLEDLGDADLDQIRMNRRLLLTGHITDDGEPLGDVMLSLIRHSGEYVATKHADADGGYEIGLPPPGRYVLTVVDHATGRTRSRAVQIGSTSSTLDLDIVTGIPRTRPRPTETTPVR</sequence>
<dbReference type="SUPFAM" id="SSF103473">
    <property type="entry name" value="MFS general substrate transporter"/>
    <property type="match status" value="1"/>
</dbReference>
<proteinExistence type="predicted"/>
<dbReference type="InterPro" id="IPR008969">
    <property type="entry name" value="CarboxyPept-like_regulatory"/>
</dbReference>
<dbReference type="SUPFAM" id="SSF49478">
    <property type="entry name" value="Cna protein B-type domain"/>
    <property type="match status" value="1"/>
</dbReference>
<feature type="transmembrane region" description="Helical" evidence="6">
    <location>
        <begin position="451"/>
        <end position="473"/>
    </location>
</feature>
<feature type="transmembrane region" description="Helical" evidence="6">
    <location>
        <begin position="22"/>
        <end position="45"/>
    </location>
</feature>
<dbReference type="Pfam" id="PF07690">
    <property type="entry name" value="MFS_1"/>
    <property type="match status" value="2"/>
</dbReference>
<name>A0ABY4YN21_9MICO</name>